<dbReference type="Pfam" id="PF24802">
    <property type="entry name" value="DUF7703"/>
    <property type="match status" value="1"/>
</dbReference>
<protein>
    <recommendedName>
        <fullName evidence="3">DUF7703 domain-containing protein</fullName>
    </recommendedName>
</protein>
<keyword evidence="5" id="KW-1185">Reference proteome</keyword>
<dbReference type="PANTHER" id="PTHR37013:SF3">
    <property type="entry name" value="INTEGRAL MEMBRANE PROTEIN (AFU_ORTHOLOGUE AFUA_1G05950)"/>
    <property type="match status" value="1"/>
</dbReference>
<keyword evidence="2" id="KW-0472">Membrane</keyword>
<sequence length="421" mass="46856">MLETLSKRATTGVTGALPYNPVEYCILAAGTAIAWAYTIELDLVIFYTFRRRKGLYFWSLLISSWGCTLHALGFVLKFLVGTSWLIELPFVEIGWVAMVTGQAFVLYSRLHLVVRNQRTLRYVLCMIIFDACALHIPTIIFTYGSNSPMANYWTPKFNIMERIQLTGFCVQEFVISTIYIMSTVRLLGSIYHSMTRKVMLQLLLINCICIGMDVILIGLEFTNNYVGEASIKPMIYAIKLKLEFAVLNQLMGLTKAGFTEENQWQGREQAASHELRNRTLASQTTADPEAGPPRKVGNWTTAKGIRGSFSGGRISVTRPDEIFKTHQVDVVSEPKAGDESTSTSSTAVTAGDGGIPPKVKSLMGTPIVYMPGRPSRHSRADPEGRQHSPSESEQEICRKSTDSEKEGTRWIDGDVSTVHGE</sequence>
<proteinExistence type="predicted"/>
<dbReference type="OrthoDB" id="405906at2759"/>
<accession>A0A8H3FYC6</accession>
<dbReference type="InterPro" id="IPR056120">
    <property type="entry name" value="DUF7703"/>
</dbReference>
<feature type="region of interest" description="Disordered" evidence="1">
    <location>
        <begin position="279"/>
        <end position="315"/>
    </location>
</feature>
<comment type="caution">
    <text evidence="4">The sequence shown here is derived from an EMBL/GenBank/DDBJ whole genome shotgun (WGS) entry which is preliminary data.</text>
</comment>
<feature type="region of interest" description="Disordered" evidence="1">
    <location>
        <begin position="330"/>
        <end position="421"/>
    </location>
</feature>
<evidence type="ECO:0000259" key="3">
    <source>
        <dbReference type="Pfam" id="PF24802"/>
    </source>
</evidence>
<dbReference type="AlphaFoldDB" id="A0A8H3FYC6"/>
<reference evidence="4" key="1">
    <citation type="submission" date="2021-03" db="EMBL/GenBank/DDBJ databases">
        <authorList>
            <person name="Tagirdzhanova G."/>
        </authorList>
    </citation>
    <scope>NUCLEOTIDE SEQUENCE</scope>
</reference>
<feature type="compositionally biased region" description="Basic and acidic residues" evidence="1">
    <location>
        <begin position="378"/>
        <end position="412"/>
    </location>
</feature>
<keyword evidence="2" id="KW-0812">Transmembrane</keyword>
<gene>
    <name evidence="4" type="ORF">ALECFALPRED_005535</name>
</gene>
<feature type="compositionally biased region" description="Low complexity" evidence="1">
    <location>
        <begin position="304"/>
        <end position="315"/>
    </location>
</feature>
<keyword evidence="2" id="KW-1133">Transmembrane helix</keyword>
<feature type="domain" description="DUF7703" evidence="3">
    <location>
        <begin position="14"/>
        <end position="256"/>
    </location>
</feature>
<feature type="transmembrane region" description="Helical" evidence="2">
    <location>
        <begin position="199"/>
        <end position="219"/>
    </location>
</feature>
<evidence type="ECO:0000256" key="1">
    <source>
        <dbReference type="SAM" id="MobiDB-lite"/>
    </source>
</evidence>
<feature type="transmembrane region" description="Helical" evidence="2">
    <location>
        <begin position="55"/>
        <end position="76"/>
    </location>
</feature>
<dbReference type="EMBL" id="CAJPDR010000350">
    <property type="protein sequence ID" value="CAF9933243.1"/>
    <property type="molecule type" value="Genomic_DNA"/>
</dbReference>
<dbReference type="Proteomes" id="UP000664203">
    <property type="component" value="Unassembled WGS sequence"/>
</dbReference>
<feature type="transmembrane region" description="Helical" evidence="2">
    <location>
        <begin position="119"/>
        <end position="143"/>
    </location>
</feature>
<feature type="compositionally biased region" description="Low complexity" evidence="1">
    <location>
        <begin position="340"/>
        <end position="350"/>
    </location>
</feature>
<dbReference type="PANTHER" id="PTHR37013">
    <property type="entry name" value="INTEGRAL MEMBRANE PROTEIN (AFU_ORTHOLOGUE AFUA_1G05950)-RELATED"/>
    <property type="match status" value="1"/>
</dbReference>
<feature type="transmembrane region" description="Helical" evidence="2">
    <location>
        <begin position="26"/>
        <end position="48"/>
    </location>
</feature>
<feature type="transmembrane region" description="Helical" evidence="2">
    <location>
        <begin position="88"/>
        <end position="107"/>
    </location>
</feature>
<evidence type="ECO:0000313" key="5">
    <source>
        <dbReference type="Proteomes" id="UP000664203"/>
    </source>
</evidence>
<name>A0A8H3FYC6_9LECA</name>
<evidence type="ECO:0000313" key="4">
    <source>
        <dbReference type="EMBL" id="CAF9933243.1"/>
    </source>
</evidence>
<feature type="transmembrane region" description="Helical" evidence="2">
    <location>
        <begin position="163"/>
        <end position="187"/>
    </location>
</feature>
<organism evidence="4 5">
    <name type="scientific">Alectoria fallacina</name>
    <dbReference type="NCBI Taxonomy" id="1903189"/>
    <lineage>
        <taxon>Eukaryota</taxon>
        <taxon>Fungi</taxon>
        <taxon>Dikarya</taxon>
        <taxon>Ascomycota</taxon>
        <taxon>Pezizomycotina</taxon>
        <taxon>Lecanoromycetes</taxon>
        <taxon>OSLEUM clade</taxon>
        <taxon>Lecanoromycetidae</taxon>
        <taxon>Lecanorales</taxon>
        <taxon>Lecanorineae</taxon>
        <taxon>Parmeliaceae</taxon>
        <taxon>Alectoria</taxon>
    </lineage>
</organism>
<evidence type="ECO:0000256" key="2">
    <source>
        <dbReference type="SAM" id="Phobius"/>
    </source>
</evidence>